<evidence type="ECO:0000313" key="6">
    <source>
        <dbReference type="EMBL" id="TVT40188.1"/>
    </source>
</evidence>
<dbReference type="Pfam" id="PF13241">
    <property type="entry name" value="NAD_binding_7"/>
    <property type="match status" value="1"/>
</dbReference>
<feature type="transmembrane region" description="Helical" evidence="5">
    <location>
        <begin position="271"/>
        <end position="291"/>
    </location>
</feature>
<gene>
    <name evidence="6" type="ORF">FNT36_11900</name>
</gene>
<feature type="transmembrane region" description="Helical" evidence="5">
    <location>
        <begin position="245"/>
        <end position="265"/>
    </location>
</feature>
<dbReference type="RefSeq" id="WP_144847846.1">
    <property type="nucleotide sequence ID" value="NZ_VMRJ01000003.1"/>
</dbReference>
<feature type="transmembrane region" description="Helical" evidence="5">
    <location>
        <begin position="141"/>
        <end position="162"/>
    </location>
</feature>
<keyword evidence="7" id="KW-1185">Reference proteome</keyword>
<sequence>MPTDLLTPAPAIAEAAAPAGAAVPIFLDLDQRRVLLVGGGAEALAQLSTVLSDHPTACVTVVAPKLLPDLQALTQRHPQVQVLRRTFEPTDLAGHDLVLVATPDAELHGRVRAGAAARRLHAVAALGPAEEAEATTYWRRVATWALLAFAGFLVLNILSYYFTWQQAWEVARSSGTFYTFVAVGFIAQMIDGMLGMGYGIVSAISLMTLGLNPASVSASIHTAEMFASGASGYNHYRFGNVNKKLFKVLVLPGVAGSVAGALLLARLGEQHVAYLKPVLALYLLILGVRIISKAIKKQTQERKKVKNAGWLASAGGFLDSFGGGGWGPLVTSTLIANGRTPNYVIGTVSLVEFFVTFASAITFFSVLGFKHWQIVLGLIVGGVAAAPLAARLAGRLPTRWMFIGVGAMVIFWSLWTLRKLL</sequence>
<dbReference type="GO" id="GO:0005886">
    <property type="term" value="C:plasma membrane"/>
    <property type="evidence" value="ECO:0007669"/>
    <property type="project" value="UniProtKB-SubCell"/>
</dbReference>
<dbReference type="SUPFAM" id="SSF51735">
    <property type="entry name" value="NAD(P)-binding Rossmann-fold domains"/>
    <property type="match status" value="1"/>
</dbReference>
<name>A0A558BUI4_9BACT</name>
<dbReference type="OrthoDB" id="45564at2"/>
<reference evidence="6 7" key="1">
    <citation type="submission" date="2019-07" db="EMBL/GenBank/DDBJ databases">
        <title>Hymenobacter sp. straun FUR1 Genome sequencing and assembly.</title>
        <authorList>
            <person name="Chhetri G."/>
        </authorList>
    </citation>
    <scope>NUCLEOTIDE SEQUENCE [LARGE SCALE GENOMIC DNA]</scope>
    <source>
        <strain evidence="6 7">Fur1</strain>
    </source>
</reference>
<evidence type="ECO:0000313" key="7">
    <source>
        <dbReference type="Proteomes" id="UP000317624"/>
    </source>
</evidence>
<keyword evidence="3 5" id="KW-1133">Transmembrane helix</keyword>
<proteinExistence type="inferred from homology"/>
<evidence type="ECO:0000256" key="5">
    <source>
        <dbReference type="RuleBase" id="RU363041"/>
    </source>
</evidence>
<evidence type="ECO:0000256" key="2">
    <source>
        <dbReference type="ARBA" id="ARBA00022692"/>
    </source>
</evidence>
<dbReference type="Gene3D" id="3.40.50.720">
    <property type="entry name" value="NAD(P)-binding Rossmann-like Domain"/>
    <property type="match status" value="1"/>
</dbReference>
<dbReference type="InterPro" id="IPR051598">
    <property type="entry name" value="TSUP/Inactive_protease-like"/>
</dbReference>
<feature type="transmembrane region" description="Helical" evidence="5">
    <location>
        <begin position="343"/>
        <end position="367"/>
    </location>
</feature>
<dbReference type="PANTHER" id="PTHR43701:SF12">
    <property type="entry name" value="MEMBRANE TRANSPORTER PROTEIN YTNM-RELATED"/>
    <property type="match status" value="1"/>
</dbReference>
<dbReference type="Proteomes" id="UP000317624">
    <property type="component" value="Unassembled WGS sequence"/>
</dbReference>
<dbReference type="AlphaFoldDB" id="A0A558BUI4"/>
<evidence type="ECO:0000256" key="4">
    <source>
        <dbReference type="ARBA" id="ARBA00023136"/>
    </source>
</evidence>
<comment type="subcellular location">
    <subcellularLocation>
        <location evidence="5">Cell membrane</location>
        <topology evidence="5">Multi-pass membrane protein</topology>
    </subcellularLocation>
    <subcellularLocation>
        <location evidence="1">Membrane</location>
        <topology evidence="1">Multi-pass membrane protein</topology>
    </subcellularLocation>
</comment>
<accession>A0A558BUI4</accession>
<dbReference type="InterPro" id="IPR002781">
    <property type="entry name" value="TM_pro_TauE-like"/>
</dbReference>
<feature type="transmembrane region" description="Helical" evidence="5">
    <location>
        <begin position="400"/>
        <end position="417"/>
    </location>
</feature>
<dbReference type="PANTHER" id="PTHR43701">
    <property type="entry name" value="MEMBRANE TRANSPORTER PROTEIN MJ0441-RELATED"/>
    <property type="match status" value="1"/>
</dbReference>
<dbReference type="EMBL" id="VMRJ01000003">
    <property type="protein sequence ID" value="TVT40188.1"/>
    <property type="molecule type" value="Genomic_DNA"/>
</dbReference>
<keyword evidence="5" id="KW-1003">Cell membrane</keyword>
<evidence type="ECO:0000256" key="3">
    <source>
        <dbReference type="ARBA" id="ARBA00022989"/>
    </source>
</evidence>
<keyword evidence="2 5" id="KW-0812">Transmembrane</keyword>
<evidence type="ECO:0000256" key="1">
    <source>
        <dbReference type="ARBA" id="ARBA00004141"/>
    </source>
</evidence>
<comment type="caution">
    <text evidence="6">The sequence shown here is derived from an EMBL/GenBank/DDBJ whole genome shotgun (WGS) entry which is preliminary data.</text>
</comment>
<dbReference type="Pfam" id="PF01925">
    <property type="entry name" value="TauE"/>
    <property type="match status" value="1"/>
</dbReference>
<dbReference type="InterPro" id="IPR036291">
    <property type="entry name" value="NAD(P)-bd_dom_sf"/>
</dbReference>
<feature type="transmembrane region" description="Helical" evidence="5">
    <location>
        <begin position="374"/>
        <end position="394"/>
    </location>
</feature>
<organism evidence="6 7">
    <name type="scientific">Hymenobacter setariae</name>
    <dbReference type="NCBI Taxonomy" id="2594794"/>
    <lineage>
        <taxon>Bacteria</taxon>
        <taxon>Pseudomonadati</taxon>
        <taxon>Bacteroidota</taxon>
        <taxon>Cytophagia</taxon>
        <taxon>Cytophagales</taxon>
        <taxon>Hymenobacteraceae</taxon>
        <taxon>Hymenobacter</taxon>
    </lineage>
</organism>
<feature type="transmembrane region" description="Helical" evidence="5">
    <location>
        <begin position="177"/>
        <end position="201"/>
    </location>
</feature>
<feature type="transmembrane region" description="Helical" evidence="5">
    <location>
        <begin position="311"/>
        <end position="331"/>
    </location>
</feature>
<protein>
    <recommendedName>
        <fullName evidence="5">Probable membrane transporter protein</fullName>
    </recommendedName>
</protein>
<keyword evidence="4 5" id="KW-0472">Membrane</keyword>
<comment type="similarity">
    <text evidence="5">Belongs to the 4-toluene sulfonate uptake permease (TSUP) (TC 2.A.102) family.</text>
</comment>